<dbReference type="Proteomes" id="UP000295578">
    <property type="component" value="Unassembled WGS sequence"/>
</dbReference>
<dbReference type="PANTHER" id="PTHR43861">
    <property type="entry name" value="TRANS-ACONITATE 2-METHYLTRANSFERASE-RELATED"/>
    <property type="match status" value="1"/>
</dbReference>
<dbReference type="OrthoDB" id="3469983at2"/>
<dbReference type="InterPro" id="IPR029063">
    <property type="entry name" value="SAM-dependent_MTases_sf"/>
</dbReference>
<keyword evidence="1 2" id="KW-0808">Transferase</keyword>
<keyword evidence="2" id="KW-0489">Methyltransferase</keyword>
<proteinExistence type="predicted"/>
<evidence type="ECO:0000313" key="3">
    <source>
        <dbReference type="Proteomes" id="UP000295578"/>
    </source>
</evidence>
<keyword evidence="3" id="KW-1185">Reference proteome</keyword>
<evidence type="ECO:0000313" key="2">
    <source>
        <dbReference type="EMBL" id="TDD77977.1"/>
    </source>
</evidence>
<dbReference type="CDD" id="cd02440">
    <property type="entry name" value="AdoMet_MTases"/>
    <property type="match status" value="1"/>
</dbReference>
<dbReference type="AlphaFoldDB" id="A0A4V2YUJ0"/>
<reference evidence="2 3" key="1">
    <citation type="submission" date="2019-03" db="EMBL/GenBank/DDBJ databases">
        <title>Draft genome sequences of novel Actinobacteria.</title>
        <authorList>
            <person name="Sahin N."/>
            <person name="Ay H."/>
            <person name="Saygin H."/>
        </authorList>
    </citation>
    <scope>NUCLEOTIDE SEQUENCE [LARGE SCALE GENOMIC DNA]</scope>
    <source>
        <strain evidence="2 3">DSM 45941</strain>
    </source>
</reference>
<dbReference type="Gene3D" id="3.40.50.150">
    <property type="entry name" value="Vaccinia Virus protein VP39"/>
    <property type="match status" value="1"/>
</dbReference>
<protein>
    <submittedName>
        <fullName evidence="2">Class I SAM-dependent methyltransferase</fullName>
    </submittedName>
</protein>
<dbReference type="Pfam" id="PF13489">
    <property type="entry name" value="Methyltransf_23"/>
    <property type="match status" value="1"/>
</dbReference>
<name>A0A4V2YUJ0_9ACTN</name>
<accession>A0A4V2YUJ0</accession>
<comment type="caution">
    <text evidence="2">The sequence shown here is derived from an EMBL/GenBank/DDBJ whole genome shotgun (WGS) entry which is preliminary data.</text>
</comment>
<dbReference type="EMBL" id="SMKY01000126">
    <property type="protein sequence ID" value="TDD77977.1"/>
    <property type="molecule type" value="Genomic_DNA"/>
</dbReference>
<gene>
    <name evidence="2" type="ORF">E1293_25010</name>
</gene>
<dbReference type="SUPFAM" id="SSF53335">
    <property type="entry name" value="S-adenosyl-L-methionine-dependent methyltransferases"/>
    <property type="match status" value="1"/>
</dbReference>
<sequence length="276" mass="29511">MSAHAEPEGSTSYLFDTGSDLGDQQMRVMPVLLDPLTLDVLDATGVGPGARCLELGAGGGSIARALAERAGPSGRVVAVDLATDYLEDIPGVEVYRHDITQGLPDPGPFDLIHARLVLLHLPQRLEVLRTLVDALAPGGWLVLGEYSGRLPYASAAPTEDELALFDRVMDIGHHVIGAGAGQSLRWAHEAPEHLLNAGLTNVHSREYSFTTVGGDTACRYIDLLVRQIAPPLLSAGLSEGQLTRFHELMLDPRFRGWFYQFVGTRGQKPSSGGASG</sequence>
<organism evidence="2 3">
    <name type="scientific">Actinomadura darangshiensis</name>
    <dbReference type="NCBI Taxonomy" id="705336"/>
    <lineage>
        <taxon>Bacteria</taxon>
        <taxon>Bacillati</taxon>
        <taxon>Actinomycetota</taxon>
        <taxon>Actinomycetes</taxon>
        <taxon>Streptosporangiales</taxon>
        <taxon>Thermomonosporaceae</taxon>
        <taxon>Actinomadura</taxon>
    </lineage>
</organism>
<dbReference type="GO" id="GO:0008168">
    <property type="term" value="F:methyltransferase activity"/>
    <property type="evidence" value="ECO:0007669"/>
    <property type="project" value="UniProtKB-KW"/>
</dbReference>
<dbReference type="PANTHER" id="PTHR43861:SF3">
    <property type="entry name" value="PUTATIVE (AFU_ORTHOLOGUE AFUA_2G14390)-RELATED"/>
    <property type="match status" value="1"/>
</dbReference>
<dbReference type="GO" id="GO:0032259">
    <property type="term" value="P:methylation"/>
    <property type="evidence" value="ECO:0007669"/>
    <property type="project" value="UniProtKB-KW"/>
</dbReference>
<evidence type="ECO:0000256" key="1">
    <source>
        <dbReference type="ARBA" id="ARBA00022679"/>
    </source>
</evidence>
<dbReference type="RefSeq" id="WP_132199894.1">
    <property type="nucleotide sequence ID" value="NZ_SMKY01000126.1"/>
</dbReference>